<dbReference type="HOGENOM" id="CLU_046113_7_1_11"/>
<proteinExistence type="inferred from homology"/>
<feature type="transmembrane region" description="Helical" evidence="6">
    <location>
        <begin position="188"/>
        <end position="209"/>
    </location>
</feature>
<dbReference type="GO" id="GO:0005886">
    <property type="term" value="C:plasma membrane"/>
    <property type="evidence" value="ECO:0007669"/>
    <property type="project" value="UniProtKB-SubCell"/>
</dbReference>
<dbReference type="RefSeq" id="WP_025253422.1">
    <property type="nucleotide sequence ID" value="NZ_CP004353.1"/>
</dbReference>
<dbReference type="Proteomes" id="UP000019222">
    <property type="component" value="Chromosome"/>
</dbReference>
<dbReference type="InterPro" id="IPR000515">
    <property type="entry name" value="MetI-like"/>
</dbReference>
<dbReference type="InterPro" id="IPR035906">
    <property type="entry name" value="MetI-like_sf"/>
</dbReference>
<evidence type="ECO:0000313" key="8">
    <source>
        <dbReference type="EMBL" id="AHI23426.1"/>
    </source>
</evidence>
<evidence type="ECO:0000256" key="6">
    <source>
        <dbReference type="RuleBase" id="RU363032"/>
    </source>
</evidence>
<accession>W5Y2F3</accession>
<organism evidence="8 9">
    <name type="scientific">Corynebacterium vitaeruminis DSM 20294</name>
    <dbReference type="NCBI Taxonomy" id="1224164"/>
    <lineage>
        <taxon>Bacteria</taxon>
        <taxon>Bacillati</taxon>
        <taxon>Actinomycetota</taxon>
        <taxon>Actinomycetes</taxon>
        <taxon>Mycobacteriales</taxon>
        <taxon>Corynebacteriaceae</taxon>
        <taxon>Corynebacterium</taxon>
    </lineage>
</organism>
<dbReference type="InterPro" id="IPR051204">
    <property type="entry name" value="ABC_transp_perm/SBD"/>
</dbReference>
<feature type="transmembrane region" description="Helical" evidence="6">
    <location>
        <begin position="27"/>
        <end position="49"/>
    </location>
</feature>
<dbReference type="GO" id="GO:0031460">
    <property type="term" value="P:glycine betaine transport"/>
    <property type="evidence" value="ECO:0007669"/>
    <property type="project" value="TreeGrafter"/>
</dbReference>
<gene>
    <name evidence="8" type="ORF">B843_10205</name>
</gene>
<keyword evidence="3 6" id="KW-0812">Transmembrane</keyword>
<dbReference type="eggNOG" id="COG1174">
    <property type="taxonomic scope" value="Bacteria"/>
</dbReference>
<name>W5Y2F3_9CORY</name>
<evidence type="ECO:0000256" key="2">
    <source>
        <dbReference type="ARBA" id="ARBA00022448"/>
    </source>
</evidence>
<comment type="similarity">
    <text evidence="6">Belongs to the binding-protein-dependent transport system permease family.</text>
</comment>
<dbReference type="PANTHER" id="PTHR30177">
    <property type="entry name" value="GLYCINE BETAINE/L-PROLINE TRANSPORT SYSTEM PERMEASE PROTEIN PROW"/>
    <property type="match status" value="1"/>
</dbReference>
<feature type="transmembrane region" description="Helical" evidence="6">
    <location>
        <begin position="141"/>
        <end position="168"/>
    </location>
</feature>
<dbReference type="Pfam" id="PF00528">
    <property type="entry name" value="BPD_transp_1"/>
    <property type="match status" value="1"/>
</dbReference>
<evidence type="ECO:0000259" key="7">
    <source>
        <dbReference type="PROSITE" id="PS50928"/>
    </source>
</evidence>
<sequence length="215" mass="21857">MDLLSSSFSWLSDVHNWTGTSGILLRLVQHLGITAVVVAVAALVALPIGIAIGHSGRGSGVVAAVAGAGRAIPTLGLLTLLGLFIGIGLLAPSIALVVLAIPPLLAGAYAGVASVDPLVVKSARAMGMTPWQQISQVELPLAWPLILGGLRSACVQVIATATLAAYTADAGLGRFIFAGLKTRDYPQMVGGAIVVVLLALLVELAFSIVPTRRAS</sequence>
<dbReference type="PROSITE" id="PS50928">
    <property type="entry name" value="ABC_TM1"/>
    <property type="match status" value="1"/>
</dbReference>
<keyword evidence="4 6" id="KW-1133">Transmembrane helix</keyword>
<evidence type="ECO:0000256" key="1">
    <source>
        <dbReference type="ARBA" id="ARBA00004141"/>
    </source>
</evidence>
<dbReference type="KEGG" id="cvt:B843_10205"/>
<dbReference type="PATRIC" id="fig|1224164.3.peg.2057"/>
<evidence type="ECO:0000256" key="3">
    <source>
        <dbReference type="ARBA" id="ARBA00022692"/>
    </source>
</evidence>
<keyword evidence="5 6" id="KW-0472">Membrane</keyword>
<protein>
    <submittedName>
        <fullName evidence="8">Choline transport system permease protein</fullName>
    </submittedName>
</protein>
<dbReference type="GO" id="GO:0055085">
    <property type="term" value="P:transmembrane transport"/>
    <property type="evidence" value="ECO:0007669"/>
    <property type="project" value="InterPro"/>
</dbReference>
<evidence type="ECO:0000313" key="9">
    <source>
        <dbReference type="Proteomes" id="UP000019222"/>
    </source>
</evidence>
<keyword evidence="9" id="KW-1185">Reference proteome</keyword>
<dbReference type="EMBL" id="CP004353">
    <property type="protein sequence ID" value="AHI23426.1"/>
    <property type="molecule type" value="Genomic_DNA"/>
</dbReference>
<feature type="transmembrane region" description="Helical" evidence="6">
    <location>
        <begin position="93"/>
        <end position="120"/>
    </location>
</feature>
<feature type="domain" description="ABC transmembrane type-1" evidence="7">
    <location>
        <begin position="27"/>
        <end position="206"/>
    </location>
</feature>
<dbReference type="SUPFAM" id="SSF161098">
    <property type="entry name" value="MetI-like"/>
    <property type="match status" value="1"/>
</dbReference>
<comment type="subcellular location">
    <subcellularLocation>
        <location evidence="6">Cell membrane</location>
        <topology evidence="6">Multi-pass membrane protein</topology>
    </subcellularLocation>
    <subcellularLocation>
        <location evidence="1">Membrane</location>
        <topology evidence="1">Multi-pass membrane protein</topology>
    </subcellularLocation>
</comment>
<reference evidence="8 9" key="1">
    <citation type="submission" date="2013-02" db="EMBL/GenBank/DDBJ databases">
        <title>The complete genome sequence of Corynebacterium vitaeruminis DSM 20294.</title>
        <authorList>
            <person name="Ruckert C."/>
            <person name="Albersmeier A."/>
            <person name="Kalinowski J."/>
        </authorList>
    </citation>
    <scope>NUCLEOTIDE SEQUENCE [LARGE SCALE GENOMIC DNA]</scope>
    <source>
        <strain evidence="9">ATCC 10234</strain>
    </source>
</reference>
<feature type="transmembrane region" description="Helical" evidence="6">
    <location>
        <begin position="61"/>
        <end position="87"/>
    </location>
</feature>
<dbReference type="STRING" id="1224164.B843_10205"/>
<dbReference type="Gene3D" id="1.10.3720.10">
    <property type="entry name" value="MetI-like"/>
    <property type="match status" value="1"/>
</dbReference>
<dbReference type="PANTHER" id="PTHR30177:SF33">
    <property type="entry name" value="POSSIBLE OSMOPROTECTANT (GLYCINE BETAINE_CARNITINE_CHOLINE_L-PROLINE) TRANSPORT INTEGRAL MEMBRANE PROTEIN ABC TRANSPORTER PROZ"/>
    <property type="match status" value="1"/>
</dbReference>
<dbReference type="AlphaFoldDB" id="W5Y2F3"/>
<keyword evidence="2 6" id="KW-0813">Transport</keyword>
<evidence type="ECO:0000256" key="4">
    <source>
        <dbReference type="ARBA" id="ARBA00022989"/>
    </source>
</evidence>
<evidence type="ECO:0000256" key="5">
    <source>
        <dbReference type="ARBA" id="ARBA00023136"/>
    </source>
</evidence>